<evidence type="ECO:0000256" key="5">
    <source>
        <dbReference type="RuleBase" id="RU362066"/>
    </source>
</evidence>
<dbReference type="KEGG" id="pacs:FAZ98_13760"/>
<evidence type="ECO:0000313" key="9">
    <source>
        <dbReference type="Proteomes" id="UP000433577"/>
    </source>
</evidence>
<keyword evidence="4 5" id="KW-0975">Bacterial flagellum</keyword>
<evidence type="ECO:0000259" key="7">
    <source>
        <dbReference type="Pfam" id="PF07195"/>
    </source>
</evidence>
<dbReference type="GO" id="GO:0071973">
    <property type="term" value="P:bacterial-type flagellum-dependent cell motility"/>
    <property type="evidence" value="ECO:0007669"/>
    <property type="project" value="TreeGrafter"/>
</dbReference>
<proteinExistence type="inferred from homology"/>
<evidence type="ECO:0000256" key="1">
    <source>
        <dbReference type="ARBA" id="ARBA00009764"/>
    </source>
</evidence>
<evidence type="ECO:0000313" key="8">
    <source>
        <dbReference type="EMBL" id="QGZ62704.1"/>
    </source>
</evidence>
<dbReference type="GO" id="GO:0005576">
    <property type="term" value="C:extracellular region"/>
    <property type="evidence" value="ECO:0007669"/>
    <property type="project" value="UniProtKB-SubCell"/>
</dbReference>
<protein>
    <recommendedName>
        <fullName evidence="5">Flagellar hook-associated protein 2</fullName>
        <shortName evidence="5">HAP2</shortName>
    </recommendedName>
    <alternativeName>
        <fullName evidence="5">Flagellar cap protein</fullName>
    </alternativeName>
</protein>
<keyword evidence="9" id="KW-1185">Reference proteome</keyword>
<keyword evidence="8" id="KW-0966">Cell projection</keyword>
<dbReference type="RefSeq" id="WP_158951707.1">
    <property type="nucleotide sequence ID" value="NZ_CP046913.1"/>
</dbReference>
<evidence type="ECO:0000256" key="2">
    <source>
        <dbReference type="ARBA" id="ARBA00011255"/>
    </source>
</evidence>
<reference evidence="8 9" key="1">
    <citation type="submission" date="2019-12" db="EMBL/GenBank/DDBJ databases">
        <title>Paraburkholderia acidiphila 7Q-K02 sp. nov and Paraburkholderia acidisoli DHF22 sp. nov., two strains isolated from forest soil.</title>
        <authorList>
            <person name="Gao Z."/>
            <person name="Qiu L."/>
        </authorList>
    </citation>
    <scope>NUCLEOTIDE SEQUENCE [LARGE SCALE GENOMIC DNA]</scope>
    <source>
        <strain evidence="8 9">DHF22</strain>
    </source>
</reference>
<dbReference type="InterPro" id="IPR010809">
    <property type="entry name" value="FliD_C"/>
</dbReference>
<dbReference type="AlphaFoldDB" id="A0A7Z2GJR9"/>
<dbReference type="Proteomes" id="UP000433577">
    <property type="component" value="Chromosome 1"/>
</dbReference>
<gene>
    <name evidence="8" type="primary">fliD</name>
    <name evidence="8" type="ORF">FAZ98_13760</name>
</gene>
<keyword evidence="8" id="KW-0282">Flagellum</keyword>
<dbReference type="Pfam" id="PF02465">
    <property type="entry name" value="FliD_N"/>
    <property type="match status" value="1"/>
</dbReference>
<evidence type="ECO:0000256" key="4">
    <source>
        <dbReference type="ARBA" id="ARBA00023143"/>
    </source>
</evidence>
<dbReference type="PANTHER" id="PTHR30288:SF0">
    <property type="entry name" value="FLAGELLAR HOOK-ASSOCIATED PROTEIN 2"/>
    <property type="match status" value="1"/>
</dbReference>
<feature type="domain" description="Flagellar hook-associated protein 2 N-terminal" evidence="6">
    <location>
        <begin position="41"/>
        <end position="137"/>
    </location>
</feature>
<dbReference type="InterPro" id="IPR003481">
    <property type="entry name" value="FliD_N"/>
</dbReference>
<feature type="domain" description="Flagellar hook-associated protein 2 C-terminal" evidence="7">
    <location>
        <begin position="275"/>
        <end position="500"/>
    </location>
</feature>
<dbReference type="InterPro" id="IPR040026">
    <property type="entry name" value="FliD"/>
</dbReference>
<dbReference type="GO" id="GO:0009424">
    <property type="term" value="C:bacterial-type flagellum hook"/>
    <property type="evidence" value="ECO:0007669"/>
    <property type="project" value="UniProtKB-UniRule"/>
</dbReference>
<keyword evidence="3" id="KW-0175">Coiled coil</keyword>
<name>A0A7Z2GJR9_9BURK</name>
<dbReference type="GO" id="GO:0007155">
    <property type="term" value="P:cell adhesion"/>
    <property type="evidence" value="ECO:0007669"/>
    <property type="project" value="InterPro"/>
</dbReference>
<comment type="function">
    <text evidence="5">Required for morphogenesis and for the elongation of the flagellar filament by facilitating polymerization of the flagellin monomers at the tip of growing filament. Forms a capping structure, which prevents flagellin subunits (transported through the central channel of the flagellum) from leaking out without polymerization at the distal end.</text>
</comment>
<comment type="similarity">
    <text evidence="1 5">Belongs to the FliD family.</text>
</comment>
<evidence type="ECO:0000256" key="3">
    <source>
        <dbReference type="ARBA" id="ARBA00023054"/>
    </source>
</evidence>
<keyword evidence="5" id="KW-0964">Secreted</keyword>
<dbReference type="PANTHER" id="PTHR30288">
    <property type="entry name" value="FLAGELLAR CAP/ASSEMBLY PROTEIN FLID"/>
    <property type="match status" value="1"/>
</dbReference>
<dbReference type="Pfam" id="PF07195">
    <property type="entry name" value="FliD_C"/>
    <property type="match status" value="1"/>
</dbReference>
<keyword evidence="8" id="KW-0969">Cilium</keyword>
<organism evidence="8 9">
    <name type="scientific">Paraburkholderia acidisoli</name>
    <dbReference type="NCBI Taxonomy" id="2571748"/>
    <lineage>
        <taxon>Bacteria</taxon>
        <taxon>Pseudomonadati</taxon>
        <taxon>Pseudomonadota</taxon>
        <taxon>Betaproteobacteria</taxon>
        <taxon>Burkholderiales</taxon>
        <taxon>Burkholderiaceae</taxon>
        <taxon>Paraburkholderia</taxon>
    </lineage>
</organism>
<accession>A0A7Z2GJR9</accession>
<evidence type="ECO:0000259" key="6">
    <source>
        <dbReference type="Pfam" id="PF02465"/>
    </source>
</evidence>
<dbReference type="GO" id="GO:0009421">
    <property type="term" value="C:bacterial-type flagellum filament cap"/>
    <property type="evidence" value="ECO:0007669"/>
    <property type="project" value="InterPro"/>
</dbReference>
<comment type="subcellular location">
    <subcellularLocation>
        <location evidence="5">Secreted</location>
    </subcellularLocation>
    <subcellularLocation>
        <location evidence="5">Bacterial flagellum</location>
    </subcellularLocation>
</comment>
<dbReference type="EMBL" id="CP046913">
    <property type="protein sequence ID" value="QGZ62704.1"/>
    <property type="molecule type" value="Genomic_DNA"/>
</dbReference>
<dbReference type="OrthoDB" id="9034667at2"/>
<comment type="subunit">
    <text evidence="2 5">Homopentamer.</text>
</comment>
<sequence length="523" mass="51644">MSTVNSTASTIASTVAATTASSNAALQEAAQSIISGSTGNSSMDVSSLVSALVNAKIAGQAATISASQSTDNTQISAYGTLSAALSALQAGLTSLSNGTTVNAFTATTSGTGITATAASGAVAGTYSVDVAQIAKAQVLTSKGYDANTALASGSATMTLTVNGASTTISLNSSNSTVSGIAAAINGASNNPGVTATVVNGADGAHLVLHDTTTGSTNGISVGIADANTGDALNNLAVTTSSGTSLTGNASATSAQLTANQSSIDNTTYWTQSTPAQDAYFTIDGTGVTSATNTVTSALSGVTLNLTAAAVDTTGTAPQTVTVAQDTSSQSNAINSFVTLYNTLVTTVGTLTSFSSTSSSQGVLLGDSTLNMIQNQLSTIVATGVKNGNTTTSLAAIGITLGADGTLSVDSTTLNNALQNNQSTVATLFSSTNGVAAQLNTNITSYLSSSGAIATRTNALNTDLTNLTTQQTNLTDYQSQLTSMYTAQFTALNTLMATMNNNQQYLTQLFGGTSSAGALATNKS</sequence>